<name>A0AAV6U4F5_9ARAC</name>
<evidence type="ECO:0000256" key="1">
    <source>
        <dbReference type="SAM" id="MobiDB-lite"/>
    </source>
</evidence>
<evidence type="ECO:0000313" key="3">
    <source>
        <dbReference type="Proteomes" id="UP000827092"/>
    </source>
</evidence>
<dbReference type="EMBL" id="JAFNEN010000660">
    <property type="protein sequence ID" value="KAG8178909.1"/>
    <property type="molecule type" value="Genomic_DNA"/>
</dbReference>
<proteinExistence type="predicted"/>
<accession>A0AAV6U4F5</accession>
<reference evidence="2 3" key="1">
    <citation type="journal article" date="2022" name="Nat. Ecol. Evol.">
        <title>A masculinizing supergene underlies an exaggerated male reproductive morph in a spider.</title>
        <authorList>
            <person name="Hendrickx F."/>
            <person name="De Corte Z."/>
            <person name="Sonet G."/>
            <person name="Van Belleghem S.M."/>
            <person name="Kostlbacher S."/>
            <person name="Vangestel C."/>
        </authorList>
    </citation>
    <scope>NUCLEOTIDE SEQUENCE [LARGE SCALE GENOMIC DNA]</scope>
    <source>
        <strain evidence="2">W744_W776</strain>
    </source>
</reference>
<evidence type="ECO:0000313" key="2">
    <source>
        <dbReference type="EMBL" id="KAG8178909.1"/>
    </source>
</evidence>
<gene>
    <name evidence="2" type="ORF">JTE90_017606</name>
</gene>
<organism evidence="2 3">
    <name type="scientific">Oedothorax gibbosus</name>
    <dbReference type="NCBI Taxonomy" id="931172"/>
    <lineage>
        <taxon>Eukaryota</taxon>
        <taxon>Metazoa</taxon>
        <taxon>Ecdysozoa</taxon>
        <taxon>Arthropoda</taxon>
        <taxon>Chelicerata</taxon>
        <taxon>Arachnida</taxon>
        <taxon>Araneae</taxon>
        <taxon>Araneomorphae</taxon>
        <taxon>Entelegynae</taxon>
        <taxon>Araneoidea</taxon>
        <taxon>Linyphiidae</taxon>
        <taxon>Erigoninae</taxon>
        <taxon>Oedothorax</taxon>
    </lineage>
</organism>
<comment type="caution">
    <text evidence="2">The sequence shown here is derived from an EMBL/GenBank/DDBJ whole genome shotgun (WGS) entry which is preliminary data.</text>
</comment>
<dbReference type="Proteomes" id="UP000827092">
    <property type="component" value="Unassembled WGS sequence"/>
</dbReference>
<feature type="region of interest" description="Disordered" evidence="1">
    <location>
        <begin position="181"/>
        <end position="205"/>
    </location>
</feature>
<keyword evidence="3" id="KW-1185">Reference proteome</keyword>
<protein>
    <submittedName>
        <fullName evidence="2">Uncharacterized protein</fullName>
    </submittedName>
</protein>
<sequence length="1436" mass="162855">MTSPKDSRCFDDSTYTKFGELAYFLLSAFGPLSCMHITECISYVFPSNAASLTGLTREERQKMFLSLPSVILKDGNLQLLEPFPFIKRHVSLTKLLCLFTTSYLAVNGKTHYTILVQKLYQLAPEIAFSNFQNSSNPKWYSYFIKSKLFTMTSKGYLALPFSFFKIAIVIDATSPQEQFGADNSVDAPVKTPNTDGGMKTLPTDDEALCDPPKEDNNLQFPVVSQKCFISTSVSNLKYNYTWNSKSSHATSDPTNFGKSASFDSSKTFNVPKNLNSTVTVPALDVKVIFNDNTKIVSLENDQCIDDSTYKDLGAAVSFLLSVFGPLSCKHVSECISYCFKEIAKLFTEITQKKRKEILSSFPGIELEGSYLKLIKQHEFFVQYLSYDDYLYLFTTSYLALNGKTHYKILLYKLSLIAPDVADHFFEYYGPTWYDHFLRKPKCFVRMPSDHLKLSNYFYQNAKALTFSPALSQVGSCNKEFLNGKDSNNKILSNGTKNMFNQNSVYKVENSEDLNTVPTLNANNIFKLARKGAVFLFKYFNCPFDFNLVFIILHALDIARYNFLLLSKSEQMALVERILALIKTVKSQHTQKEEIPLTMGQCDVLFISYVVAGHYGKLPFKSLIDLFEKHNMDTQVLTKKDGYFHSNNPLFSLDMDLCISLKNFPPAKWMCERLSLPSTGVPDLMVICRTEAACSDAESTEVTDKGTESAKVDDNRTESSDAELIALETFSEYPTSTLANLVDNISNGIDHLLKYFEVNIHSSVLEIILHVTRDQCLNTFLKLTPYQTMKVILLSFSSIYVDAQGMMIPIFTKKSRKTSSKKGMVLCMAYIVSQKGPISSHDLFKEYHERAGITKRWKYTQQLTYFKTRGNIFCVSPNGLVRLTKLPHISLDYVCILQRRLGNSNAKYDSNTKMPCINNNRADENIQPELGVTFSDNIEYKCCVQDLKDDVTVVEKLTLEKEMINRVIGSILYLCNCFYTVEKDDLVYMILGILLDVEAYFLELPLEDKDNFIEKCFFNEYVQHSKDIRDVYSEVVSSPFGTLISDDEKVMLFSRYLLIREKEVHFSHIFNRLQQCNEVAKKSFPTVPKLYNFFSNRKDMFSMNSDGYVKLLFPSKTSNMASDMNKPTFDFKENSFSSFYDFPVAHEEDYGSCLGVHAGNEVYHSNLHLNSVNLRSCDIQGYDGEPSTSKEEVPSLSVKLVHKTENEEPCSLVERDPSITSSICSKLVKNSLKQRKWPSISNFSTKDDIGITQIPTLISNDVPLSKNQNVSDCGPMQKSNCEAHQPKIGRIPVKSRSLIVSKILGKTDSVHQIDTNAPFVATVNQDPTITQEKFSSLEIETDQVLSVPSGNPPEKCAYCCCATSVTKELRTKNFFIVILGQSKDGFPVFDLLEKLLFAAEEVQHYMSCVYKKDILHFIQNHDIFYVSSISGNICLKT</sequence>